<dbReference type="AlphaFoldDB" id="A0A450WC12"/>
<protein>
    <recommendedName>
        <fullName evidence="2">ASCH domain-containing protein</fullName>
    </recommendedName>
</protein>
<gene>
    <name evidence="1" type="ORF">BECKLFY1418C_GA0070996_100936</name>
</gene>
<name>A0A450WC12_9GAMM</name>
<sequence length="113" mass="13152">MPRNMSFSLTKDAILNRTKTVTRRLGWDSLQPGDKLNAVEKVMGLKKGEKVNVLARIRVVSIRREPLFAVTESDIEKEGFPNMSKDKFIAFFQKHMKCKTTEMVNRIEFEYLQ</sequence>
<dbReference type="EMBL" id="CAADFN010000009">
    <property type="protein sequence ID" value="VFK14570.1"/>
    <property type="molecule type" value="Genomic_DNA"/>
</dbReference>
<organism evidence="1">
    <name type="scientific">Candidatus Kentrum sp. LFY</name>
    <dbReference type="NCBI Taxonomy" id="2126342"/>
    <lineage>
        <taxon>Bacteria</taxon>
        <taxon>Pseudomonadati</taxon>
        <taxon>Pseudomonadota</taxon>
        <taxon>Gammaproteobacteria</taxon>
        <taxon>Candidatus Kentrum</taxon>
    </lineage>
</organism>
<proteinExistence type="predicted"/>
<accession>A0A450WC12</accession>
<dbReference type="SUPFAM" id="SSF88697">
    <property type="entry name" value="PUA domain-like"/>
    <property type="match status" value="1"/>
</dbReference>
<reference evidence="1" key="1">
    <citation type="submission" date="2019-02" db="EMBL/GenBank/DDBJ databases">
        <authorList>
            <person name="Gruber-Vodicka R. H."/>
            <person name="Seah K. B. B."/>
        </authorList>
    </citation>
    <scope>NUCLEOTIDE SEQUENCE</scope>
    <source>
        <strain evidence="1">BECK_BY7</strain>
    </source>
</reference>
<evidence type="ECO:0008006" key="2">
    <source>
        <dbReference type="Google" id="ProtNLM"/>
    </source>
</evidence>
<evidence type="ECO:0000313" key="1">
    <source>
        <dbReference type="EMBL" id="VFK14570.1"/>
    </source>
</evidence>
<dbReference type="InterPro" id="IPR015947">
    <property type="entry name" value="PUA-like_sf"/>
</dbReference>